<protein>
    <submittedName>
        <fullName evidence="1">Uncharacterized protein</fullName>
    </submittedName>
</protein>
<dbReference type="RefSeq" id="WP_379516381.1">
    <property type="nucleotide sequence ID" value="NZ_JBHSPA010000027.1"/>
</dbReference>
<gene>
    <name evidence="1" type="ORF">ACFPZ3_23630</name>
</gene>
<reference evidence="2" key="1">
    <citation type="journal article" date="2019" name="Int. J. Syst. Evol. Microbiol.">
        <title>The Global Catalogue of Microorganisms (GCM) 10K type strain sequencing project: providing services to taxonomists for standard genome sequencing and annotation.</title>
        <authorList>
            <consortium name="The Broad Institute Genomics Platform"/>
            <consortium name="The Broad Institute Genome Sequencing Center for Infectious Disease"/>
            <person name="Wu L."/>
            <person name="Ma J."/>
        </authorList>
    </citation>
    <scope>NUCLEOTIDE SEQUENCE [LARGE SCALE GENOMIC DNA]</scope>
    <source>
        <strain evidence="2">CCUG 53903</strain>
    </source>
</reference>
<keyword evidence="2" id="KW-1185">Reference proteome</keyword>
<organism evidence="1 2">
    <name type="scientific">Nonomuraea insulae</name>
    <dbReference type="NCBI Taxonomy" id="1616787"/>
    <lineage>
        <taxon>Bacteria</taxon>
        <taxon>Bacillati</taxon>
        <taxon>Actinomycetota</taxon>
        <taxon>Actinomycetes</taxon>
        <taxon>Streptosporangiales</taxon>
        <taxon>Streptosporangiaceae</taxon>
        <taxon>Nonomuraea</taxon>
    </lineage>
</organism>
<accession>A0ABW1CP99</accession>
<proteinExistence type="predicted"/>
<name>A0ABW1CP99_9ACTN</name>
<dbReference type="Proteomes" id="UP001596058">
    <property type="component" value="Unassembled WGS sequence"/>
</dbReference>
<evidence type="ECO:0000313" key="2">
    <source>
        <dbReference type="Proteomes" id="UP001596058"/>
    </source>
</evidence>
<comment type="caution">
    <text evidence="1">The sequence shown here is derived from an EMBL/GenBank/DDBJ whole genome shotgun (WGS) entry which is preliminary data.</text>
</comment>
<evidence type="ECO:0000313" key="1">
    <source>
        <dbReference type="EMBL" id="MFC5826874.1"/>
    </source>
</evidence>
<sequence>MAMSRRRTRARHIRALGDPQPIPIAWQLSGKRALMDHPQLIAAQELSSAATPATSAPWPDSFVACATGV</sequence>
<dbReference type="EMBL" id="JBHSPA010000027">
    <property type="protein sequence ID" value="MFC5826874.1"/>
    <property type="molecule type" value="Genomic_DNA"/>
</dbReference>